<feature type="domain" description="Bacterial transcriptional activator" evidence="1">
    <location>
        <begin position="50"/>
        <end position="190"/>
    </location>
</feature>
<dbReference type="InterPro" id="IPR027417">
    <property type="entry name" value="P-loop_NTPase"/>
</dbReference>
<dbReference type="Proteomes" id="UP000316988">
    <property type="component" value="Unassembled WGS sequence"/>
</dbReference>
<name>A0A554RTY5_9ACTN</name>
<sequence>MIDDLWPDEPPADPHKALQVVVSRTRRITGTDAVVRTESGYRLTLPAEHIDALVVVERGREATRAMNDGDWTRARDIATTLADTEIGVEDDGPLGRLREQAARAIREATRVLALSLSALGEHQAAVPLLEAEYARDHGDERVLTALLRSVATEHGPPAALERYEQYRRGLAERLGTDPGETLRRLHGELLAADRPVRDGLLYDATSLIGRDADVARLRELLHVSRVTTILGAGGLGKTRLAHILGHGAEQPVVHFIELVGVVTEAGLLPTLGAALGIRETSGGTGTRGMDLAARVLENLGSAPTLLILDNCEQIIGAVADLVATLVANTRDLTVLTTSRSPLGIRAERVYALGELSPSDAISLFSERARAARPGVVLDGETVTQLVRRLDGLPLAIELAAARVRAMSVRDVLDRLDHRFALLRGGSTAAPERHQTLLAVIDWSWNLLDDRERAALRRLSVFHDGFTLDGAEHLLGDDAVAVVEALVDHSLLTVHEDTGVRYRMLETVREFGRDRLTESGEREVTQARLRAWAIGRSRELQGRLIGPGQIEAVDAMRAEEANLSNELRVAIDAGDVPAVLGLAASLMRYWEITDGYRRLLVYLDRVAPLMTEYDETPAEQHAMRRVLSAIVLAAAMRGDGATHPATLKLTALGPGDDPQLAGDVHAVLALVTATDEDALTVLTRLSEDADLHTRLRALRWLAHLRENSGDLDGALRAASSAVGLCPDTDGPWLPATMRAFRSQLLMQLGRRQEAVLDAELAVGPLSRLYAEDDAARLRLNIAIAHVADGRIDRAGAVIDELADTGHGLFGGAAGVEGIRAEIAARRGDGDEARRLMRRGLAVNRSVTVPGRRELSGFEPWSLVALSLCVVTCARFGTPDDDLDLVHEAAERLSALLARGRTRIDVPVLGCLAFSLGLWGVAHGGLDRDIAVRLLALARRFGYNQAHPSMDWSVAEEMADREALDEQLADCRNRPVDELLDELGTLTLLP</sequence>
<dbReference type="AlphaFoldDB" id="A0A554RTY5"/>
<dbReference type="Pfam" id="PF03704">
    <property type="entry name" value="BTAD"/>
    <property type="match status" value="1"/>
</dbReference>
<organism evidence="2 3">
    <name type="scientific">Aeromicrobium piscarium</name>
    <dbReference type="NCBI Taxonomy" id="2590901"/>
    <lineage>
        <taxon>Bacteria</taxon>
        <taxon>Bacillati</taxon>
        <taxon>Actinomycetota</taxon>
        <taxon>Actinomycetes</taxon>
        <taxon>Propionibacteriales</taxon>
        <taxon>Nocardioidaceae</taxon>
        <taxon>Aeromicrobium</taxon>
    </lineage>
</organism>
<dbReference type="InterPro" id="IPR005158">
    <property type="entry name" value="BTAD"/>
</dbReference>
<dbReference type="InterPro" id="IPR036388">
    <property type="entry name" value="WH-like_DNA-bd_sf"/>
</dbReference>
<dbReference type="OrthoDB" id="3755432at2"/>
<dbReference type="EMBL" id="VLNT01000019">
    <property type="protein sequence ID" value="TSD57520.1"/>
    <property type="molecule type" value="Genomic_DNA"/>
</dbReference>
<dbReference type="InterPro" id="IPR058852">
    <property type="entry name" value="HTH_77"/>
</dbReference>
<gene>
    <name evidence="2" type="ORF">FNM00_16110</name>
</gene>
<dbReference type="PANTHER" id="PTHR47691:SF3">
    <property type="entry name" value="HTH-TYPE TRANSCRIPTIONAL REGULATOR RV0890C-RELATED"/>
    <property type="match status" value="1"/>
</dbReference>
<reference evidence="2 3" key="1">
    <citation type="submission" date="2019-07" db="EMBL/GenBank/DDBJ databases">
        <authorList>
            <person name="Zhao L.H."/>
        </authorList>
    </citation>
    <scope>NUCLEOTIDE SEQUENCE [LARGE SCALE GENOMIC DNA]</scope>
    <source>
        <strain evidence="2 3">Co35</strain>
    </source>
</reference>
<evidence type="ECO:0000313" key="2">
    <source>
        <dbReference type="EMBL" id="TSD57520.1"/>
    </source>
</evidence>
<accession>A0A554RTY5</accession>
<dbReference type="Gene3D" id="1.25.40.10">
    <property type="entry name" value="Tetratricopeptide repeat domain"/>
    <property type="match status" value="2"/>
</dbReference>
<dbReference type="SMART" id="SM01043">
    <property type="entry name" value="BTAD"/>
    <property type="match status" value="1"/>
</dbReference>
<dbReference type="PANTHER" id="PTHR47691">
    <property type="entry name" value="REGULATOR-RELATED"/>
    <property type="match status" value="1"/>
</dbReference>
<keyword evidence="3" id="KW-1185">Reference proteome</keyword>
<dbReference type="SUPFAM" id="SSF48452">
    <property type="entry name" value="TPR-like"/>
    <property type="match status" value="2"/>
</dbReference>
<proteinExistence type="predicted"/>
<dbReference type="SUPFAM" id="SSF52540">
    <property type="entry name" value="P-loop containing nucleoside triphosphate hydrolases"/>
    <property type="match status" value="1"/>
</dbReference>
<dbReference type="InterPro" id="IPR011990">
    <property type="entry name" value="TPR-like_helical_dom_sf"/>
</dbReference>
<evidence type="ECO:0000259" key="1">
    <source>
        <dbReference type="SMART" id="SM01043"/>
    </source>
</evidence>
<dbReference type="Gene3D" id="1.10.10.10">
    <property type="entry name" value="Winged helix-like DNA-binding domain superfamily/Winged helix DNA-binding domain"/>
    <property type="match status" value="1"/>
</dbReference>
<evidence type="ECO:0000313" key="3">
    <source>
        <dbReference type="Proteomes" id="UP000316988"/>
    </source>
</evidence>
<dbReference type="Gene3D" id="3.40.50.300">
    <property type="entry name" value="P-loop containing nucleotide triphosphate hydrolases"/>
    <property type="match status" value="1"/>
</dbReference>
<comment type="caution">
    <text evidence="2">The sequence shown here is derived from an EMBL/GenBank/DDBJ whole genome shotgun (WGS) entry which is preliminary data.</text>
</comment>
<protein>
    <submittedName>
        <fullName evidence="2">Transcriptional regulator</fullName>
    </submittedName>
</protein>
<dbReference type="Pfam" id="PF25872">
    <property type="entry name" value="HTH_77"/>
    <property type="match status" value="1"/>
</dbReference>